<dbReference type="GO" id="GO:0032958">
    <property type="term" value="P:inositol phosphate biosynthetic process"/>
    <property type="evidence" value="ECO:0007669"/>
    <property type="project" value="TreeGrafter"/>
</dbReference>
<dbReference type="VEuPathDB" id="FungiDB:DNF11_3282"/>
<evidence type="ECO:0000256" key="3">
    <source>
        <dbReference type="ARBA" id="ARBA00012893"/>
    </source>
</evidence>
<dbReference type="Gene3D" id="3.30.470.20">
    <property type="entry name" value="ATP-grasp fold, B domain"/>
    <property type="match status" value="1"/>
</dbReference>
<dbReference type="EMBL" id="CP033153">
    <property type="protein sequence ID" value="AYO44232.1"/>
    <property type="molecule type" value="Genomic_DNA"/>
</dbReference>
<keyword evidence="4 14" id="KW-0963">Cytoplasm</keyword>
<evidence type="ECO:0000256" key="8">
    <source>
        <dbReference type="ARBA" id="ARBA00022777"/>
    </source>
</evidence>
<dbReference type="FunFam" id="3.40.50.11950:FF:000002">
    <property type="entry name" value="Inositol hexakisphosphate and diphosphoinositol-pentakisphosphate kinase"/>
    <property type="match status" value="1"/>
</dbReference>
<keyword evidence="8 14" id="KW-0418">Kinase</keyword>
<dbReference type="SUPFAM" id="SSF53254">
    <property type="entry name" value="Phosphoglycerate mutase-like"/>
    <property type="match status" value="1"/>
</dbReference>
<dbReference type="GO" id="GO:0005524">
    <property type="term" value="F:ATP binding"/>
    <property type="evidence" value="ECO:0007669"/>
    <property type="project" value="UniProtKB-KW"/>
</dbReference>
<gene>
    <name evidence="17" type="primary">asp1</name>
    <name evidence="17" type="ORF">DNF11_3282</name>
</gene>
<dbReference type="InterPro" id="IPR040557">
    <property type="entry name" value="VIP1_N"/>
</dbReference>
<dbReference type="GO" id="GO:0052723">
    <property type="term" value="F:inositol hexakisphosphate 1-kinase activity"/>
    <property type="evidence" value="ECO:0007669"/>
    <property type="project" value="UniProtKB-ARBA"/>
</dbReference>
<dbReference type="OrthoDB" id="18042at2759"/>
<dbReference type="Proteomes" id="UP000269793">
    <property type="component" value="Chromosome VI"/>
</dbReference>
<evidence type="ECO:0000256" key="12">
    <source>
        <dbReference type="ARBA" id="ARBA00034629"/>
    </source>
</evidence>
<evidence type="ECO:0000256" key="5">
    <source>
        <dbReference type="ARBA" id="ARBA00022553"/>
    </source>
</evidence>
<dbReference type="Pfam" id="PF08443">
    <property type="entry name" value="RimK"/>
    <property type="match status" value="1"/>
</dbReference>
<keyword evidence="7 14" id="KW-0547">Nucleotide-binding</keyword>
<dbReference type="PANTHER" id="PTHR12750:SF9">
    <property type="entry name" value="INOSITOL HEXAKISPHOSPHATE AND DIPHOSPHOINOSITOL-PENTAKISPHOSPHATE KINASE"/>
    <property type="match status" value="1"/>
</dbReference>
<dbReference type="GO" id="GO:0005829">
    <property type="term" value="C:cytosol"/>
    <property type="evidence" value="ECO:0007669"/>
    <property type="project" value="TreeGrafter"/>
</dbReference>
<dbReference type="GO" id="GO:0033857">
    <property type="term" value="F:5-diphosphoinositol pentakisphosphate 1-kinase activity"/>
    <property type="evidence" value="ECO:0007669"/>
    <property type="project" value="TreeGrafter"/>
</dbReference>
<evidence type="ECO:0000256" key="9">
    <source>
        <dbReference type="ARBA" id="ARBA00022840"/>
    </source>
</evidence>
<comment type="subcellular location">
    <subcellularLocation>
        <location evidence="1 14">Cytoplasm</location>
        <location evidence="1 14">Cytoskeleton</location>
    </subcellularLocation>
</comment>
<organism evidence="17 18">
    <name type="scientific">Malassezia restricta (strain ATCC 96810 / NBRC 103918 / CBS 7877)</name>
    <name type="common">Seborrheic dermatitis infection agent</name>
    <dbReference type="NCBI Taxonomy" id="425264"/>
    <lineage>
        <taxon>Eukaryota</taxon>
        <taxon>Fungi</taxon>
        <taxon>Dikarya</taxon>
        <taxon>Basidiomycota</taxon>
        <taxon>Ustilaginomycotina</taxon>
        <taxon>Malasseziomycetes</taxon>
        <taxon>Malasseziales</taxon>
        <taxon>Malasseziaceae</taxon>
        <taxon>Malassezia</taxon>
    </lineage>
</organism>
<dbReference type="FunFam" id="3.30.470.20:FF:000036">
    <property type="entry name" value="Inositol hexakisphosphate and diphosphoinositol-pentakisphosphate kinase"/>
    <property type="match status" value="1"/>
</dbReference>
<dbReference type="PANTHER" id="PTHR12750">
    <property type="entry name" value="DIPHOSPHOINOSITOL PENTAKISPHOSPHATE KINASE"/>
    <property type="match status" value="1"/>
</dbReference>
<evidence type="ECO:0000256" key="4">
    <source>
        <dbReference type="ARBA" id="ARBA00022490"/>
    </source>
</evidence>
<evidence type="ECO:0000313" key="17">
    <source>
        <dbReference type="EMBL" id="AYO44232.1"/>
    </source>
</evidence>
<dbReference type="Pfam" id="PF00328">
    <property type="entry name" value="His_Phos_2"/>
    <property type="match status" value="1"/>
</dbReference>
<evidence type="ECO:0000313" key="18">
    <source>
        <dbReference type="Proteomes" id="UP000269793"/>
    </source>
</evidence>
<evidence type="ECO:0000256" key="6">
    <source>
        <dbReference type="ARBA" id="ARBA00022679"/>
    </source>
</evidence>
<evidence type="ECO:0000256" key="11">
    <source>
        <dbReference type="ARBA" id="ARBA00033696"/>
    </source>
</evidence>
<comment type="catalytic activity">
    <reaction evidence="12">
        <text>1D-myo-inositol hexakisphosphate + ATP = 1-diphospho-1D-myo-inositol 2,3,4,5,6-pentakisphosphate + ADP</text>
        <dbReference type="Rhea" id="RHEA:37459"/>
        <dbReference type="ChEBI" id="CHEBI:30616"/>
        <dbReference type="ChEBI" id="CHEBI:58130"/>
        <dbReference type="ChEBI" id="CHEBI:74946"/>
        <dbReference type="ChEBI" id="CHEBI:456216"/>
        <dbReference type="EC" id="2.7.4.24"/>
    </reaction>
    <physiologicalReaction direction="left-to-right" evidence="12">
        <dbReference type="Rhea" id="RHEA:37460"/>
    </physiologicalReaction>
</comment>
<dbReference type="InterPro" id="IPR037446">
    <property type="entry name" value="His_Pase_VIP1"/>
</dbReference>
<dbReference type="SUPFAM" id="SSF56059">
    <property type="entry name" value="Glutathione synthetase ATP-binding domain-like"/>
    <property type="match status" value="1"/>
</dbReference>
<feature type="domain" description="VIP1 N-terminal" evidence="16">
    <location>
        <begin position="7"/>
        <end position="96"/>
    </location>
</feature>
<dbReference type="Gene3D" id="3.40.50.11950">
    <property type="match status" value="1"/>
</dbReference>
<accession>A0A3G2SA80</accession>
<comment type="function">
    <text evidence="14">Bifunctional inositol kinase that acts in concert with the IP6K kinases to synthesize the diphosphate group-containing inositol pyrophosphates diphosphoinositol pentakisphosphate, PP-InsP5, and bis-diphosphoinositol tetrakisphosphate, (PP)2-InsP4. PP-InsP5 and (PP)2-InsP4, also respectively called InsP7 and InsP8, may regulate a variety of cellular processes, including apoptosis, vesicle trafficking, cytoskeletal dynamics, and exocytosis. Phosphorylates inositol hexakisphosphate (InsP6).</text>
</comment>
<dbReference type="GO" id="GO:0005856">
    <property type="term" value="C:cytoskeleton"/>
    <property type="evidence" value="ECO:0007669"/>
    <property type="project" value="UniProtKB-SubCell"/>
</dbReference>
<keyword evidence="6 14" id="KW-0808">Transferase</keyword>
<keyword evidence="10" id="KW-0206">Cytoskeleton</keyword>
<comment type="similarity">
    <text evidence="2 14">Belongs to the histidine acid phosphatase family. VIP1 subfamily.</text>
</comment>
<evidence type="ECO:0000259" key="16">
    <source>
        <dbReference type="Pfam" id="PF18086"/>
    </source>
</evidence>
<dbReference type="AlphaFoldDB" id="A0A3G2SA80"/>
<keyword evidence="9 14" id="KW-0067">ATP-binding</keyword>
<dbReference type="GO" id="GO:0052843">
    <property type="term" value="F:inositol-1-diphosphate-2,3,4,5,6-pentakisphosphate diphosphatase activity"/>
    <property type="evidence" value="ECO:0007669"/>
    <property type="project" value="UniProtKB-ARBA"/>
</dbReference>
<sequence>MSTTAPIRLGVAAMDRKARSKPMQNILNRLLSSGRFEVIVFGDKVILDEDVDTWPIVDVLISFFSTGFPLEKAIKYYELRRPVCVNDLYMQTVLWDRRAVLRILEQVGVPTPPSVYADRDGGPRLSKPVLDEIRANTGLDLSQRAPPAEVQLIDHDTLRVNGRTIRKPFVEKPVSGEDHNIHIYYPLSSGGGGRRLFRKVGNKSSEFDPSLVEPRTDGSYLYEEFMDVNNAEDIKVYTIGPVFSHAETRKSPVVDGLVKRNPDGKEIRHVAELSAEERDMARRITMAFKQFICGFDLLRVQQQSYVIDVNGWSFVKGNDDYYDQCARILCQFCEAHRIARPLRPPSEDVRAIEETSSWVLKANVTVFRHGDRTPKQKIKRSYKTRDAWTAPLVELMHGCREEIILRSHFDVVLHALDKAKELDGADAHDLSFVSDIIQRKMSFPGTKIQLKPSYHHDQLEKVQLVIKWGGEFSHAAIHQARDYGINLRRDILIMNKEALDHCTIYTSSERRVLASAETFAQAFLDGSESDAPKNMIVRKDLLDDSNAAKDLMDNVKEELRARLQPTPENAHIRPEHWPKDLPPPSLIGTEIQKLLHSLGETMHENFSKLDVDAIQDRWCTHETPALFCERWDKMIEDFDSPNEPSRASELADMLSHDGLHNRAFLETIFSRAEDDEAHKLERLHHLYRMSLALFDYICPREYGITPEQKEHIGLLTSQPLLQSIVQNLQVSEDVKGMCTFYFTKESHVHTLLNLLLSSHLSIIMPRMPPMDYFSSITFEVYERERPTSATHAASSKPERSLVISVSEGAHSSEVLFIRLDARHALTPLPSRPLTSHMDFDESISKLSSLCQKRDALDTRRGLIEGSAVYFGKPEDEEHVVPIRSRGASASP</sequence>
<dbReference type="Pfam" id="PF18086">
    <property type="entry name" value="PPIP5K2_N"/>
    <property type="match status" value="1"/>
</dbReference>
<name>A0A3G2SA80_MALR7</name>
<evidence type="ECO:0000256" key="2">
    <source>
        <dbReference type="ARBA" id="ARBA00005609"/>
    </source>
</evidence>
<dbReference type="InterPro" id="IPR013651">
    <property type="entry name" value="ATP-grasp_RimK-type"/>
</dbReference>
<evidence type="ECO:0000259" key="15">
    <source>
        <dbReference type="Pfam" id="PF08443"/>
    </source>
</evidence>
<dbReference type="STRING" id="425264.A0A3G2SA80"/>
<reference evidence="17 18" key="1">
    <citation type="submission" date="2018-10" db="EMBL/GenBank/DDBJ databases">
        <title>Complete genome sequence of Malassezia restricta CBS 7877.</title>
        <authorList>
            <person name="Morand S.C."/>
            <person name="Bertignac M."/>
            <person name="Iltis A."/>
            <person name="Kolder I."/>
            <person name="Pirovano W."/>
            <person name="Jourdain R."/>
            <person name="Clavaud C."/>
        </authorList>
    </citation>
    <scope>NUCLEOTIDE SEQUENCE [LARGE SCALE GENOMIC DNA]</scope>
    <source>
        <strain evidence="17 18">CBS 7877</strain>
    </source>
</reference>
<protein>
    <recommendedName>
        <fullName evidence="13 14">Inositol hexakisphosphate and diphosphoinositol-pentakisphosphate kinase</fullName>
        <ecNumber evidence="3 14">2.7.4.24</ecNumber>
    </recommendedName>
</protein>
<evidence type="ECO:0000256" key="13">
    <source>
        <dbReference type="ARBA" id="ARBA00071668"/>
    </source>
</evidence>
<dbReference type="EC" id="2.7.4.24" evidence="3 14"/>
<keyword evidence="5" id="KW-0597">Phosphoprotein</keyword>
<dbReference type="InterPro" id="IPR029033">
    <property type="entry name" value="His_PPase_superfam"/>
</dbReference>
<dbReference type="Gene3D" id="3.40.50.1240">
    <property type="entry name" value="Phosphoglycerate mutase-like"/>
    <property type="match status" value="1"/>
</dbReference>
<evidence type="ECO:0000256" key="14">
    <source>
        <dbReference type="RuleBase" id="RU365032"/>
    </source>
</evidence>
<proteinExistence type="inferred from homology"/>
<comment type="catalytic activity">
    <reaction evidence="11">
        <text>5-diphospho-1D-myo-inositol 1,2,3,4,6-pentakisphosphate + ATP + H(+) = 1,5-bis(diphospho)-1D-myo-inositol 2,3,4,6-tetrakisphosphate + ADP</text>
        <dbReference type="Rhea" id="RHEA:10276"/>
        <dbReference type="ChEBI" id="CHEBI:15378"/>
        <dbReference type="ChEBI" id="CHEBI:30616"/>
        <dbReference type="ChEBI" id="CHEBI:58628"/>
        <dbReference type="ChEBI" id="CHEBI:77983"/>
        <dbReference type="ChEBI" id="CHEBI:456216"/>
        <dbReference type="EC" id="2.7.4.24"/>
    </reaction>
    <physiologicalReaction direction="left-to-right" evidence="11">
        <dbReference type="Rhea" id="RHEA:10277"/>
    </physiologicalReaction>
</comment>
<feature type="domain" description="ATP-grasp fold RimK-type" evidence="15">
    <location>
        <begin position="216"/>
        <end position="313"/>
    </location>
</feature>
<dbReference type="InterPro" id="IPR000560">
    <property type="entry name" value="His_Pase_clade-2"/>
</dbReference>
<evidence type="ECO:0000256" key="7">
    <source>
        <dbReference type="ARBA" id="ARBA00022741"/>
    </source>
</evidence>
<keyword evidence="18" id="KW-1185">Reference proteome</keyword>
<evidence type="ECO:0000256" key="10">
    <source>
        <dbReference type="ARBA" id="ARBA00023212"/>
    </source>
</evidence>
<evidence type="ECO:0000256" key="1">
    <source>
        <dbReference type="ARBA" id="ARBA00004245"/>
    </source>
</evidence>
<dbReference type="GO" id="GO:0006020">
    <property type="term" value="P:inositol metabolic process"/>
    <property type="evidence" value="ECO:0007669"/>
    <property type="project" value="TreeGrafter"/>
</dbReference>